<dbReference type="Proteomes" id="UP001207930">
    <property type="component" value="Unassembled WGS sequence"/>
</dbReference>
<dbReference type="PANTHER" id="PTHR10272">
    <property type="entry name" value="PLATELET-ACTIVATING FACTOR ACETYLHYDROLASE"/>
    <property type="match status" value="1"/>
</dbReference>
<protein>
    <recommendedName>
        <fullName evidence="7">Dienelactone hydrolase</fullName>
    </recommendedName>
</protein>
<proteinExistence type="predicted"/>
<dbReference type="EMBL" id="JAPDDS010000001">
    <property type="protein sequence ID" value="MCW1883539.1"/>
    <property type="molecule type" value="Genomic_DNA"/>
</dbReference>
<evidence type="ECO:0000256" key="2">
    <source>
        <dbReference type="ARBA" id="ARBA00022963"/>
    </source>
</evidence>
<evidence type="ECO:0000313" key="6">
    <source>
        <dbReference type="Proteomes" id="UP001207930"/>
    </source>
</evidence>
<evidence type="ECO:0000256" key="1">
    <source>
        <dbReference type="ARBA" id="ARBA00022801"/>
    </source>
</evidence>
<dbReference type="SUPFAM" id="SSF53474">
    <property type="entry name" value="alpha/beta-Hydrolases"/>
    <property type="match status" value="1"/>
</dbReference>
<name>A0ABT3FIZ8_9BACT</name>
<keyword evidence="3" id="KW-0443">Lipid metabolism</keyword>
<evidence type="ECO:0008006" key="7">
    <source>
        <dbReference type="Google" id="ProtNLM"/>
    </source>
</evidence>
<dbReference type="RefSeq" id="WP_264499498.1">
    <property type="nucleotide sequence ID" value="NZ_JAPDDS010000001.1"/>
</dbReference>
<keyword evidence="4" id="KW-0732">Signal</keyword>
<evidence type="ECO:0000313" key="5">
    <source>
        <dbReference type="EMBL" id="MCW1883539.1"/>
    </source>
</evidence>
<accession>A0ABT3FIZ8</accession>
<organism evidence="5 6">
    <name type="scientific">Luteolibacter flavescens</name>
    <dbReference type="NCBI Taxonomy" id="1859460"/>
    <lineage>
        <taxon>Bacteria</taxon>
        <taxon>Pseudomonadati</taxon>
        <taxon>Verrucomicrobiota</taxon>
        <taxon>Verrucomicrobiia</taxon>
        <taxon>Verrucomicrobiales</taxon>
        <taxon>Verrucomicrobiaceae</taxon>
        <taxon>Luteolibacter</taxon>
    </lineage>
</organism>
<dbReference type="Gene3D" id="3.40.50.1820">
    <property type="entry name" value="alpha/beta hydrolase"/>
    <property type="match status" value="1"/>
</dbReference>
<evidence type="ECO:0000256" key="3">
    <source>
        <dbReference type="ARBA" id="ARBA00023098"/>
    </source>
</evidence>
<keyword evidence="1" id="KW-0378">Hydrolase</keyword>
<keyword evidence="6" id="KW-1185">Reference proteome</keyword>
<sequence length="333" mass="35928">MKAIRPFLLAGAVVLGAIVHAEPTGAYDPLKVKDGEPVSKTFDVKDTSRSRTLPIRVYLPGPESKKPAPVVLFSHGLGGSRDNSPYLGNHWAKRGYVAVFIQHPGSDEAVWKEAAAVERRSTLKRAASLENYLDRAKDVPAVIDALTRWNGEKGHALSGKLDLEHIGMSGHSFGAHTTQALAGQGARPRLSLAEPRIDAAVMMSPSPPAAGDPARAFANVKIPCLLMTGTHDDSPIGNTTPESRLLVFPYLKQAPAWQVVFDQATHMDFGQRPKAGALAKPTRYHRAILALTTAFWDAELKGDPAAKKWLNGSGSKSVLIKADRWESNAKAKE</sequence>
<comment type="caution">
    <text evidence="5">The sequence shown here is derived from an EMBL/GenBank/DDBJ whole genome shotgun (WGS) entry which is preliminary data.</text>
</comment>
<evidence type="ECO:0000256" key="4">
    <source>
        <dbReference type="SAM" id="SignalP"/>
    </source>
</evidence>
<dbReference type="InterPro" id="IPR029058">
    <property type="entry name" value="AB_hydrolase_fold"/>
</dbReference>
<gene>
    <name evidence="5" type="ORF">OKA04_02295</name>
</gene>
<reference evidence="5 6" key="1">
    <citation type="submission" date="2022-10" db="EMBL/GenBank/DDBJ databases">
        <title>Luteolibacter flavescens strain MCCC 1K03193, whole genome shotgun sequencing project.</title>
        <authorList>
            <person name="Zhao G."/>
            <person name="Shen L."/>
        </authorList>
    </citation>
    <scope>NUCLEOTIDE SEQUENCE [LARGE SCALE GENOMIC DNA]</scope>
    <source>
        <strain evidence="5 6">MCCC 1K03193</strain>
    </source>
</reference>
<feature type="signal peptide" evidence="4">
    <location>
        <begin position="1"/>
        <end position="21"/>
    </location>
</feature>
<keyword evidence="2" id="KW-0442">Lipid degradation</keyword>
<dbReference type="PANTHER" id="PTHR10272:SF0">
    <property type="entry name" value="PLATELET-ACTIVATING FACTOR ACETYLHYDROLASE"/>
    <property type="match status" value="1"/>
</dbReference>
<feature type="chain" id="PRO_5045760220" description="Dienelactone hydrolase" evidence="4">
    <location>
        <begin position="22"/>
        <end position="333"/>
    </location>
</feature>